<evidence type="ECO:0000313" key="1">
    <source>
        <dbReference type="EMBL" id="KIO22189.1"/>
    </source>
</evidence>
<organism evidence="1 2">
    <name type="scientific">Tulasnella calospora MUT 4182</name>
    <dbReference type="NCBI Taxonomy" id="1051891"/>
    <lineage>
        <taxon>Eukaryota</taxon>
        <taxon>Fungi</taxon>
        <taxon>Dikarya</taxon>
        <taxon>Basidiomycota</taxon>
        <taxon>Agaricomycotina</taxon>
        <taxon>Agaricomycetes</taxon>
        <taxon>Cantharellales</taxon>
        <taxon>Tulasnellaceae</taxon>
        <taxon>Tulasnella</taxon>
    </lineage>
</organism>
<accession>A0A0C3QCB9</accession>
<protein>
    <submittedName>
        <fullName evidence="1">Uncharacterized protein</fullName>
    </submittedName>
</protein>
<proteinExistence type="predicted"/>
<dbReference type="EMBL" id="KN823116">
    <property type="protein sequence ID" value="KIO22189.1"/>
    <property type="molecule type" value="Genomic_DNA"/>
</dbReference>
<name>A0A0C3QCB9_9AGAM</name>
<reference evidence="1 2" key="1">
    <citation type="submission" date="2014-04" db="EMBL/GenBank/DDBJ databases">
        <authorList>
            <consortium name="DOE Joint Genome Institute"/>
            <person name="Kuo A."/>
            <person name="Girlanda M."/>
            <person name="Perotto S."/>
            <person name="Kohler A."/>
            <person name="Nagy L.G."/>
            <person name="Floudas D."/>
            <person name="Copeland A."/>
            <person name="Barry K.W."/>
            <person name="Cichocki N."/>
            <person name="Veneault-Fourrey C."/>
            <person name="LaButti K."/>
            <person name="Lindquist E.A."/>
            <person name="Lipzen A."/>
            <person name="Lundell T."/>
            <person name="Morin E."/>
            <person name="Murat C."/>
            <person name="Sun H."/>
            <person name="Tunlid A."/>
            <person name="Henrissat B."/>
            <person name="Grigoriev I.V."/>
            <person name="Hibbett D.S."/>
            <person name="Martin F."/>
            <person name="Nordberg H.P."/>
            <person name="Cantor M.N."/>
            <person name="Hua S.X."/>
        </authorList>
    </citation>
    <scope>NUCLEOTIDE SEQUENCE [LARGE SCALE GENOMIC DNA]</scope>
    <source>
        <strain evidence="1 2">MUT 4182</strain>
    </source>
</reference>
<gene>
    <name evidence="1" type="ORF">M407DRAFT_28277</name>
</gene>
<keyword evidence="2" id="KW-1185">Reference proteome</keyword>
<evidence type="ECO:0000313" key="2">
    <source>
        <dbReference type="Proteomes" id="UP000054248"/>
    </source>
</evidence>
<dbReference type="HOGENOM" id="CLU_1817217_0_0_1"/>
<dbReference type="OrthoDB" id="3240486at2759"/>
<dbReference type="AlphaFoldDB" id="A0A0C3QCB9"/>
<sequence>MVPILAEDLKTANAVLAHYSIPKDKPKSYPSIRTSTRLAKEGLGYKIFAQVYNAIGGILPKDQLKKYPVAELKKGDLVAVEMAAKKCSTSGETAEHGSYDLKAVLLLRKGTAADEAGVENATTGPVKNAFSSSFYEKLNSAV</sequence>
<reference evidence="2" key="2">
    <citation type="submission" date="2015-01" db="EMBL/GenBank/DDBJ databases">
        <title>Evolutionary Origins and Diversification of the Mycorrhizal Mutualists.</title>
        <authorList>
            <consortium name="DOE Joint Genome Institute"/>
            <consortium name="Mycorrhizal Genomics Consortium"/>
            <person name="Kohler A."/>
            <person name="Kuo A."/>
            <person name="Nagy L.G."/>
            <person name="Floudas D."/>
            <person name="Copeland A."/>
            <person name="Barry K.W."/>
            <person name="Cichocki N."/>
            <person name="Veneault-Fourrey C."/>
            <person name="LaButti K."/>
            <person name="Lindquist E.A."/>
            <person name="Lipzen A."/>
            <person name="Lundell T."/>
            <person name="Morin E."/>
            <person name="Murat C."/>
            <person name="Riley R."/>
            <person name="Ohm R."/>
            <person name="Sun H."/>
            <person name="Tunlid A."/>
            <person name="Henrissat B."/>
            <person name="Grigoriev I.V."/>
            <person name="Hibbett D.S."/>
            <person name="Martin F."/>
        </authorList>
    </citation>
    <scope>NUCLEOTIDE SEQUENCE [LARGE SCALE GENOMIC DNA]</scope>
    <source>
        <strain evidence="2">MUT 4182</strain>
    </source>
</reference>
<dbReference type="Proteomes" id="UP000054248">
    <property type="component" value="Unassembled WGS sequence"/>
</dbReference>